<feature type="compositionally biased region" description="Polar residues" evidence="1">
    <location>
        <begin position="484"/>
        <end position="498"/>
    </location>
</feature>
<evidence type="ECO:0000313" key="2">
    <source>
        <dbReference type="EMBL" id="KAF7352331.1"/>
    </source>
</evidence>
<sequence length="654" mass="74581">MSARAPKPSALKASLDIPNRLAVLQEHKPLEAQSTRVAPQARLLSTAPVERHRKTLSLCDAKPETPYTELEPQVRIPWSEACHLGYGVNALTGEHTGTTVFSDNLKPTVKDLQDDFEVGVGATVNVLSPPVGANANITNLLFETTSTSTVLVQYRHEALLTSDSVPHNPSVQKELEKLNSMEFRARYGDYYIAGYDKACSCSMIVECKTDKETVTENHTQEVVALVGKYLNGDIKIGDIETERSSWSLLSVRVDTEGYPDHLNFFNKILDVQNAPQILSEIVENTHEGFPRTAILKHYSTLLTLHHLSRRIDHIPSLTFERARVMRHTYAYLRDCCLLHPALDGFRHDLRAIREVLERFRKLERYLVLAANGSEKAKDVDALMQDLHSRKKRADMLIERYDFIRKIMEMDTRILRAPTNYDKTMPYYRWHCGKTDEVMDNESPSRKQTIDESSELAKSNPFLDKSFGQCHEVFQFRWTTPETTGGSIISSPPKNITFSTRRDTLPPLPPLKKRSLQTYRDAVGWLRRTRRIPEQPSINGKTEALLNTPGQPNGIATDLTFHPCLSNHKPVYILGWTLSCYWPVQGTVPDIRVKHRSILSDRLTISVPNTRPAQWHCTVFYVRQSEYNFSDLLKPRDKSSPSNRTPNWFQRVFGN</sequence>
<reference evidence="2" key="1">
    <citation type="submission" date="2020-05" db="EMBL/GenBank/DDBJ databases">
        <title>Mycena genomes resolve the evolution of fungal bioluminescence.</title>
        <authorList>
            <person name="Tsai I.J."/>
        </authorList>
    </citation>
    <scope>NUCLEOTIDE SEQUENCE</scope>
    <source>
        <strain evidence="2">CCC161011</strain>
    </source>
</reference>
<accession>A0A8H7CY82</accession>
<feature type="region of interest" description="Disordered" evidence="1">
    <location>
        <begin position="484"/>
        <end position="511"/>
    </location>
</feature>
<dbReference type="Proteomes" id="UP000620124">
    <property type="component" value="Unassembled WGS sequence"/>
</dbReference>
<protein>
    <submittedName>
        <fullName evidence="2">FHA domain-containing protein</fullName>
    </submittedName>
</protein>
<dbReference type="OrthoDB" id="3003433at2759"/>
<evidence type="ECO:0000256" key="1">
    <source>
        <dbReference type="SAM" id="MobiDB-lite"/>
    </source>
</evidence>
<gene>
    <name evidence="2" type="ORF">MVEN_01196800</name>
</gene>
<organism evidence="2 3">
    <name type="scientific">Mycena venus</name>
    <dbReference type="NCBI Taxonomy" id="2733690"/>
    <lineage>
        <taxon>Eukaryota</taxon>
        <taxon>Fungi</taxon>
        <taxon>Dikarya</taxon>
        <taxon>Basidiomycota</taxon>
        <taxon>Agaricomycotina</taxon>
        <taxon>Agaricomycetes</taxon>
        <taxon>Agaricomycetidae</taxon>
        <taxon>Agaricales</taxon>
        <taxon>Marasmiineae</taxon>
        <taxon>Mycenaceae</taxon>
        <taxon>Mycena</taxon>
    </lineage>
</organism>
<name>A0A8H7CY82_9AGAR</name>
<dbReference type="EMBL" id="JACAZI010000009">
    <property type="protein sequence ID" value="KAF7352331.1"/>
    <property type="molecule type" value="Genomic_DNA"/>
</dbReference>
<comment type="caution">
    <text evidence="2">The sequence shown here is derived from an EMBL/GenBank/DDBJ whole genome shotgun (WGS) entry which is preliminary data.</text>
</comment>
<proteinExistence type="predicted"/>
<dbReference type="AlphaFoldDB" id="A0A8H7CY82"/>
<evidence type="ECO:0000313" key="3">
    <source>
        <dbReference type="Proteomes" id="UP000620124"/>
    </source>
</evidence>
<keyword evidence="3" id="KW-1185">Reference proteome</keyword>